<gene>
    <name evidence="2" type="ORF">ERS852480_05017</name>
    <name evidence="3" type="ORF">NCTC11224_02555</name>
</gene>
<evidence type="ECO:0000313" key="4">
    <source>
        <dbReference type="Proteomes" id="UP000095512"/>
    </source>
</evidence>
<reference evidence="2 4" key="1">
    <citation type="submission" date="2015-09" db="EMBL/GenBank/DDBJ databases">
        <authorList>
            <consortium name="Pathogen Informatics"/>
        </authorList>
    </citation>
    <scope>NUCLEOTIDE SEQUENCE [LARGE SCALE GENOMIC DNA]</scope>
    <source>
        <strain evidence="2 4">2789STDY5834865</strain>
    </source>
</reference>
<dbReference type="EMBL" id="CZAB01000098">
    <property type="protein sequence ID" value="CUQ15865.1"/>
    <property type="molecule type" value="Genomic_DNA"/>
</dbReference>
<protein>
    <recommendedName>
        <fullName evidence="6">DUF3919 domain-containing protein</fullName>
    </recommendedName>
</protein>
<keyword evidence="1" id="KW-0472">Membrane</keyword>
<evidence type="ECO:0000313" key="5">
    <source>
        <dbReference type="Proteomes" id="UP000251853"/>
    </source>
</evidence>
<organism evidence="2 4">
    <name type="scientific">Enterocloster clostridioformis</name>
    <dbReference type="NCBI Taxonomy" id="1531"/>
    <lineage>
        <taxon>Bacteria</taxon>
        <taxon>Bacillati</taxon>
        <taxon>Bacillota</taxon>
        <taxon>Clostridia</taxon>
        <taxon>Lachnospirales</taxon>
        <taxon>Lachnospiraceae</taxon>
        <taxon>Enterocloster</taxon>
    </lineage>
</organism>
<evidence type="ECO:0000313" key="2">
    <source>
        <dbReference type="EMBL" id="CUQ15865.1"/>
    </source>
</evidence>
<keyword evidence="1" id="KW-1133">Transmembrane helix</keyword>
<dbReference type="InterPro" id="IPR025031">
    <property type="entry name" value="DUF3919"/>
</dbReference>
<evidence type="ECO:0008006" key="6">
    <source>
        <dbReference type="Google" id="ProtNLM"/>
    </source>
</evidence>
<dbReference type="Proteomes" id="UP000251853">
    <property type="component" value="Unassembled WGS sequence"/>
</dbReference>
<keyword evidence="5" id="KW-1185">Reference proteome</keyword>
<reference evidence="3 5" key="2">
    <citation type="submission" date="2018-06" db="EMBL/GenBank/DDBJ databases">
        <authorList>
            <consortium name="Pathogen Informatics"/>
            <person name="Doyle S."/>
        </authorList>
    </citation>
    <scope>NUCLEOTIDE SEQUENCE [LARGE SCALE GENOMIC DNA]</scope>
    <source>
        <strain evidence="3 5">NCTC11224</strain>
    </source>
</reference>
<dbReference type="EMBL" id="UAVW01000009">
    <property type="protein sequence ID" value="SQB11202.1"/>
    <property type="molecule type" value="Genomic_DNA"/>
</dbReference>
<keyword evidence="1" id="KW-0812">Transmembrane</keyword>
<feature type="transmembrane region" description="Helical" evidence="1">
    <location>
        <begin position="26"/>
        <end position="45"/>
    </location>
</feature>
<sequence>MNKLQNILKSQQKNVQKMQNKSAARADVVAICCIAVSVCMFWVYMQLPYGKVHTIDDENYVYTLMNRSVPISLDLSDDLWGAVKIESIEEILEYYEMLYKLPVTTEAGKKSGSPRRTVSGVIHFLESPSIYFTADSYIVRDGIMYGNEFTEHQVSSMTDRICDHFYTTDNLGELIGSYNRVVLRRQSERSNLTVNEKSRLKEIVMQGKKLEGSKDFSEMARSKGEAVCQIEIYSSDIQKDIPQIYIVVFENGFCQVYDVDNTVGSIMFFAADTPAFLADFAQNPQ</sequence>
<name>A0A174U804_9FIRM</name>
<dbReference type="Proteomes" id="UP000095512">
    <property type="component" value="Unassembled WGS sequence"/>
</dbReference>
<dbReference type="AlphaFoldDB" id="A0A174U804"/>
<dbReference type="Pfam" id="PF13057">
    <property type="entry name" value="DUF3919"/>
    <property type="match status" value="1"/>
</dbReference>
<accession>A0A174U804</accession>
<evidence type="ECO:0000256" key="1">
    <source>
        <dbReference type="SAM" id="Phobius"/>
    </source>
</evidence>
<proteinExistence type="predicted"/>
<evidence type="ECO:0000313" key="3">
    <source>
        <dbReference type="EMBL" id="SQB11202.1"/>
    </source>
</evidence>